<proteinExistence type="predicted"/>
<dbReference type="EMBL" id="MFBS01000005">
    <property type="protein sequence ID" value="OGE10914.1"/>
    <property type="molecule type" value="Genomic_DNA"/>
</dbReference>
<reference evidence="1 2" key="1">
    <citation type="journal article" date="2016" name="Nat. Commun.">
        <title>Thousands of microbial genomes shed light on interconnected biogeochemical processes in an aquifer system.</title>
        <authorList>
            <person name="Anantharaman K."/>
            <person name="Brown C.T."/>
            <person name="Hug L.A."/>
            <person name="Sharon I."/>
            <person name="Castelle C.J."/>
            <person name="Probst A.J."/>
            <person name="Thomas B.C."/>
            <person name="Singh A."/>
            <person name="Wilkins M.J."/>
            <person name="Karaoz U."/>
            <person name="Brodie E.L."/>
            <person name="Williams K.H."/>
            <person name="Hubbard S.S."/>
            <person name="Banfield J.F."/>
        </authorList>
    </citation>
    <scope>NUCLEOTIDE SEQUENCE [LARGE SCALE GENOMIC DNA]</scope>
</reference>
<dbReference type="Proteomes" id="UP000179227">
    <property type="component" value="Unassembled WGS sequence"/>
</dbReference>
<comment type="caution">
    <text evidence="1">The sequence shown here is derived from an EMBL/GenBank/DDBJ whole genome shotgun (WGS) entry which is preliminary data.</text>
</comment>
<dbReference type="AlphaFoldDB" id="A0A1F5I3E9"/>
<gene>
    <name evidence="1" type="ORF">A3A60_03615</name>
</gene>
<accession>A0A1F5I3E9</accession>
<dbReference type="STRING" id="1797729.A3A60_03615"/>
<name>A0A1F5I3E9_9BACT</name>
<sequence>MSRLIPSVRESEERAQLIGFVDQAGNEFQKIVDFHARHVKDSGPRRFRGLLENRQIALAFINEKKGPIFRLTSSEYYSDGRVFLVAVINAGKLTDAPFEERNKAMSSLMGEFESLRGTLKGSQIFPRYVRGELHWDAPAHSALKSSGVNPKRAYIKLCG</sequence>
<evidence type="ECO:0000313" key="1">
    <source>
        <dbReference type="EMBL" id="OGE10914.1"/>
    </source>
</evidence>
<organism evidence="1 2">
    <name type="scientific">Candidatus Curtissbacteria bacterium RIFCSPLOWO2_01_FULL_42_26</name>
    <dbReference type="NCBI Taxonomy" id="1797729"/>
    <lineage>
        <taxon>Bacteria</taxon>
        <taxon>Candidatus Curtissiibacteriota</taxon>
    </lineage>
</organism>
<evidence type="ECO:0000313" key="2">
    <source>
        <dbReference type="Proteomes" id="UP000179227"/>
    </source>
</evidence>
<protein>
    <submittedName>
        <fullName evidence="1">Uncharacterized protein</fullName>
    </submittedName>
</protein>